<dbReference type="PANTHER" id="PTHR10788:SF106">
    <property type="entry name" value="BCDNA.GH08860"/>
    <property type="match status" value="1"/>
</dbReference>
<evidence type="ECO:0000313" key="2">
    <source>
        <dbReference type="EMBL" id="SLN58441.1"/>
    </source>
</evidence>
<dbReference type="InParanoid" id="A0A1Y5T8Q9"/>
<accession>A0A1Y5T8Q9</accession>
<dbReference type="Proteomes" id="UP000193200">
    <property type="component" value="Unassembled WGS sequence"/>
</dbReference>
<keyword evidence="2" id="KW-0808">Transferase</keyword>
<organism evidence="2 3">
    <name type="scientific">Oceanibacterium hippocampi</name>
    <dbReference type="NCBI Taxonomy" id="745714"/>
    <lineage>
        <taxon>Bacteria</taxon>
        <taxon>Pseudomonadati</taxon>
        <taxon>Pseudomonadota</taxon>
        <taxon>Alphaproteobacteria</taxon>
        <taxon>Sneathiellales</taxon>
        <taxon>Sneathiellaceae</taxon>
        <taxon>Oceanibacterium</taxon>
    </lineage>
</organism>
<evidence type="ECO:0000256" key="1">
    <source>
        <dbReference type="ARBA" id="ARBA00008799"/>
    </source>
</evidence>
<name>A0A1Y5T8Q9_9PROT</name>
<proteinExistence type="inferred from homology"/>
<dbReference type="InterPro" id="IPR001830">
    <property type="entry name" value="Glyco_trans_20"/>
</dbReference>
<protein>
    <submittedName>
        <fullName evidence="2">Alpha,alpha-trehalose-phosphate synthase [UDP-forming]</fullName>
        <ecNumber evidence="2">2.4.1.15</ecNumber>
    </submittedName>
</protein>
<dbReference type="GO" id="GO:0003825">
    <property type="term" value="F:alpha,alpha-trehalose-phosphate synthase (UDP-forming) activity"/>
    <property type="evidence" value="ECO:0007669"/>
    <property type="project" value="UniProtKB-EC"/>
</dbReference>
<dbReference type="OrthoDB" id="9815690at2"/>
<keyword evidence="2" id="KW-0328">Glycosyltransferase</keyword>
<dbReference type="Gene3D" id="3.40.50.2000">
    <property type="entry name" value="Glycogen Phosphorylase B"/>
    <property type="match status" value="2"/>
</dbReference>
<dbReference type="EC" id="2.4.1.15" evidence="2"/>
<dbReference type="CDD" id="cd03788">
    <property type="entry name" value="GT20_TPS"/>
    <property type="match status" value="1"/>
</dbReference>
<gene>
    <name evidence="2" type="primary">otsA</name>
    <name evidence="2" type="ORF">OCH7691_02575</name>
</gene>
<dbReference type="GO" id="GO:0005992">
    <property type="term" value="P:trehalose biosynthetic process"/>
    <property type="evidence" value="ECO:0007669"/>
    <property type="project" value="InterPro"/>
</dbReference>
<reference evidence="2 3" key="1">
    <citation type="submission" date="2017-03" db="EMBL/GenBank/DDBJ databases">
        <authorList>
            <person name="Afonso C.L."/>
            <person name="Miller P.J."/>
            <person name="Scott M.A."/>
            <person name="Spackman E."/>
            <person name="Goraichik I."/>
            <person name="Dimitrov K.M."/>
            <person name="Suarez D.L."/>
            <person name="Swayne D.E."/>
        </authorList>
    </citation>
    <scope>NUCLEOTIDE SEQUENCE [LARGE SCALE GENOMIC DNA]</scope>
    <source>
        <strain evidence="2 3">CECT 7691</strain>
    </source>
</reference>
<dbReference type="Pfam" id="PF00982">
    <property type="entry name" value="Glyco_transf_20"/>
    <property type="match status" value="1"/>
</dbReference>
<evidence type="ECO:0000313" key="3">
    <source>
        <dbReference type="Proteomes" id="UP000193200"/>
    </source>
</evidence>
<dbReference type="RefSeq" id="WP_085883918.1">
    <property type="nucleotide sequence ID" value="NZ_FWFR01000002.1"/>
</dbReference>
<sequence>MSRLIVLSNRVADRSKKASAGGLAVALKAALADSGGVWVGWSGQFADVSDPHVAEETHEGVTYSTFDLSRTDYEDYYNGFANRSLWPLFHYRVDLTTYDRRYYAGYQRVNSYFARAVAPLLTDDDIVWVHDFHLMLVGEELRRMGKQQAMGYFLHIPWPPSEILLTLPNHQALVRGLFAYDVIGFQTQSDLRSFTDYVLFEAGGEVHDDGSMSAFGRRILARVYPIGIDAKEFEDLTRSREARRIHHRMHTALGERWQIIGVDRLDYSKGLLERFGAVEKLFDAYPENKGRVSLLQIAPLSRSDVPEYIEMRHELEAAAGRINGRLAEYDWNPIRYTNRLYTRTALAGLYRASRVGLVTPFRDGMNLVAKEYIVAQPSEDPGVLVLSRFAGAAEDMDAALIVNPYDSADVVDALQKALHMSFEERRNRHQSLLGRLFRYDVHDWRNRFVETLEAVRTQRRDVPA</sequence>
<comment type="similarity">
    <text evidence="1">Belongs to the glycosyltransferase 20 family.</text>
</comment>
<dbReference type="EMBL" id="FWFR01000002">
    <property type="protein sequence ID" value="SLN58441.1"/>
    <property type="molecule type" value="Genomic_DNA"/>
</dbReference>
<dbReference type="FunCoup" id="A0A1Y5T8Q9">
    <property type="interactions" value="159"/>
</dbReference>
<dbReference type="AlphaFoldDB" id="A0A1Y5T8Q9"/>
<dbReference type="SUPFAM" id="SSF53756">
    <property type="entry name" value="UDP-Glycosyltransferase/glycogen phosphorylase"/>
    <property type="match status" value="1"/>
</dbReference>
<dbReference type="PANTHER" id="PTHR10788">
    <property type="entry name" value="TREHALOSE-6-PHOSPHATE SYNTHASE"/>
    <property type="match status" value="1"/>
</dbReference>
<keyword evidence="3" id="KW-1185">Reference proteome</keyword>